<organism evidence="2 3">
    <name type="scientific">Xylaria bambusicola</name>
    <dbReference type="NCBI Taxonomy" id="326684"/>
    <lineage>
        <taxon>Eukaryota</taxon>
        <taxon>Fungi</taxon>
        <taxon>Dikarya</taxon>
        <taxon>Ascomycota</taxon>
        <taxon>Pezizomycotina</taxon>
        <taxon>Sordariomycetes</taxon>
        <taxon>Xylariomycetidae</taxon>
        <taxon>Xylariales</taxon>
        <taxon>Xylariaceae</taxon>
        <taxon>Xylaria</taxon>
    </lineage>
</organism>
<sequence>MAYSNEISVALPPSMRGAVGGVPRIDMTKQQFRKPQRHHPKSQPFDPEDLRRRLYVVIAEREAQCEKRQRQRVDAMPAKWAQVERERDTQQLYIEHLAATTATTWMPEVTAPPRRLSTTVPKSRLQQPSVQDKSCQRNSMIAATSELPNNTTDTTECPKYRHIPEQAAAQFSRTTTSGGMQGEKSTIHSLSRAALRLYVEGTSSADRSAIDSSITPGNQRKILQRAQSQRDRQHGRNQFQESRMDEIMPWRRSSKSGAGGDKARIEEENKGNISALADLHLHAFPNQGETVADNNNNNNNASHSSEETLVDAATANEHRVDWTQSDEMLPSEKRGVKFLRKTTSILTLKGKLGHLRRSSNGENNPKEGADNGDAGNKLRIMTIEEACDEEAEADADDGSTPMSPHSGTSSSRSGRPGIWGRLKRG</sequence>
<dbReference type="Proteomes" id="UP001305414">
    <property type="component" value="Unassembled WGS sequence"/>
</dbReference>
<feature type="region of interest" description="Disordered" evidence="1">
    <location>
        <begin position="113"/>
        <end position="136"/>
    </location>
</feature>
<feature type="region of interest" description="Disordered" evidence="1">
    <location>
        <begin position="350"/>
        <end position="425"/>
    </location>
</feature>
<feature type="compositionally biased region" description="Basic residues" evidence="1">
    <location>
        <begin position="31"/>
        <end position="41"/>
    </location>
</feature>
<evidence type="ECO:0000313" key="2">
    <source>
        <dbReference type="EMBL" id="KAK5629331.1"/>
    </source>
</evidence>
<feature type="compositionally biased region" description="Low complexity" evidence="1">
    <location>
        <begin position="204"/>
        <end position="215"/>
    </location>
</feature>
<feature type="compositionally biased region" description="Acidic residues" evidence="1">
    <location>
        <begin position="385"/>
        <end position="397"/>
    </location>
</feature>
<reference evidence="2 3" key="1">
    <citation type="submission" date="2023-10" db="EMBL/GenBank/DDBJ databases">
        <title>Draft genome sequence of Xylaria bambusicola isolate GMP-LS, the root and basal stem rot pathogen of sugarcane in Indonesia.</title>
        <authorList>
            <person name="Selvaraj P."/>
            <person name="Muralishankar V."/>
            <person name="Muruganantham S."/>
            <person name="Sp S."/>
            <person name="Haryani S."/>
            <person name="Lau K.J.X."/>
            <person name="Naqvi N.I."/>
        </authorList>
    </citation>
    <scope>NUCLEOTIDE SEQUENCE [LARGE SCALE GENOMIC DNA]</scope>
    <source>
        <strain evidence="2">GMP-LS</strain>
    </source>
</reference>
<name>A0AAN7Z921_9PEZI</name>
<evidence type="ECO:0000313" key="3">
    <source>
        <dbReference type="Proteomes" id="UP001305414"/>
    </source>
</evidence>
<gene>
    <name evidence="2" type="ORF">RRF57_005046</name>
</gene>
<feature type="region of interest" description="Disordered" evidence="1">
    <location>
        <begin position="17"/>
        <end position="48"/>
    </location>
</feature>
<accession>A0AAN7Z921</accession>
<comment type="caution">
    <text evidence="2">The sequence shown here is derived from an EMBL/GenBank/DDBJ whole genome shotgun (WGS) entry which is preliminary data.</text>
</comment>
<dbReference type="AlphaFoldDB" id="A0AAN7Z921"/>
<keyword evidence="3" id="KW-1185">Reference proteome</keyword>
<proteinExistence type="predicted"/>
<feature type="region of interest" description="Disordered" evidence="1">
    <location>
        <begin position="204"/>
        <end position="245"/>
    </location>
</feature>
<feature type="compositionally biased region" description="Polar residues" evidence="1">
    <location>
        <begin position="116"/>
        <end position="136"/>
    </location>
</feature>
<protein>
    <submittedName>
        <fullName evidence="2">Uncharacterized protein</fullName>
    </submittedName>
</protein>
<dbReference type="EMBL" id="JAWHQM010000011">
    <property type="protein sequence ID" value="KAK5629331.1"/>
    <property type="molecule type" value="Genomic_DNA"/>
</dbReference>
<evidence type="ECO:0000256" key="1">
    <source>
        <dbReference type="SAM" id="MobiDB-lite"/>
    </source>
</evidence>
<feature type="compositionally biased region" description="Low complexity" evidence="1">
    <location>
        <begin position="398"/>
        <end position="416"/>
    </location>
</feature>